<keyword evidence="10" id="KW-0472">Membrane</keyword>
<dbReference type="SMART" id="SM00119">
    <property type="entry name" value="HECTc"/>
    <property type="match status" value="1"/>
</dbReference>
<keyword evidence="4" id="KW-0808">Transferase</keyword>
<dbReference type="EnsemblProtists" id="PYU1_T011999">
    <property type="protein sequence ID" value="PYU1_T011999"/>
    <property type="gene ID" value="PYU1_G011973"/>
</dbReference>
<sequence length="589" mass="66356">MKESVIVLLVGFVTAIVVIWHLVCVRRWNNEDYDEMALNAPLVTTEKLNREEESAKIAELGHQNCEACGFENFTTVSYCNVCGEPLSEEAKKKAKKPKTPANELSGRRLRASKRKEWVRKVDVEGKTFWYREGGESRFPGYAVTFEHDGQVAVDVDAGKTKTLIQETKNVRLALVESAKTNPLVFPLGGTLDSASHEAEVVSNAAQDFPSKYAAFVAKSAAVLAPTKKQLLNVKVDKKFIIEQALEHVSCIDSKYVHAEIAMKYLQKTPGPAASLQMDWFTQLNELLSNPNTGLFRLADRSEQTFYLNTNSQHDISNDHLTFFYAAGRLLGRGLLEGKLWTFHLATPLLKIILGQPVSFTDLEFLDPEAFKHLDALAKTAGADKAGLDFSVTEKVNGELVTVDLIPNGRNVAVTDANKFEYLDRYFKHVVVESVSSQLYTFLKGIYEVVPQEMLMVLDVEELDYVLCGSDVIDVDDWKRHSKYNETIHAHPSMKWFWKHVRAMDLEHKKRLLHFTTGHTRVPIGGFAKLTNSRGHLAPFTIMGKELVISRVIRGQACFNHMELPTYVHERDLKANLAAIVDDYDYTTQL</sequence>
<dbReference type="EMBL" id="GL376621">
    <property type="status" value="NOT_ANNOTATED_CDS"/>
    <property type="molecule type" value="Genomic_DNA"/>
</dbReference>
<organism evidence="12 13">
    <name type="scientific">Globisporangium ultimum (strain ATCC 200006 / CBS 805.95 / DAOM BR144)</name>
    <name type="common">Pythium ultimum</name>
    <dbReference type="NCBI Taxonomy" id="431595"/>
    <lineage>
        <taxon>Eukaryota</taxon>
        <taxon>Sar</taxon>
        <taxon>Stramenopiles</taxon>
        <taxon>Oomycota</taxon>
        <taxon>Peronosporomycetes</taxon>
        <taxon>Pythiales</taxon>
        <taxon>Pythiaceae</taxon>
        <taxon>Globisporangium</taxon>
    </lineage>
</organism>
<evidence type="ECO:0000256" key="4">
    <source>
        <dbReference type="ARBA" id="ARBA00022679"/>
    </source>
</evidence>
<evidence type="ECO:0000256" key="7">
    <source>
        <dbReference type="ARBA" id="ARBA00022786"/>
    </source>
</evidence>
<reference evidence="12" key="3">
    <citation type="submission" date="2015-02" db="UniProtKB">
        <authorList>
            <consortium name="EnsemblProtists"/>
        </authorList>
    </citation>
    <scope>IDENTIFICATION</scope>
    <source>
        <strain evidence="12">DAOM BR144</strain>
    </source>
</reference>
<feature type="active site" description="Glycyl thioester intermediate" evidence="9">
    <location>
        <position position="557"/>
    </location>
</feature>
<dbReference type="GO" id="GO:0005737">
    <property type="term" value="C:cytoplasm"/>
    <property type="evidence" value="ECO:0007669"/>
    <property type="project" value="TreeGrafter"/>
</dbReference>
<dbReference type="FunFam" id="3.30.2410.10:FF:000009">
    <property type="entry name" value="Probable E3 ubiquitin-protein ligase HECTD2"/>
    <property type="match status" value="1"/>
</dbReference>
<dbReference type="GO" id="GO:0016567">
    <property type="term" value="P:protein ubiquitination"/>
    <property type="evidence" value="ECO:0007669"/>
    <property type="project" value="TreeGrafter"/>
</dbReference>
<keyword evidence="10" id="KW-1133">Transmembrane helix</keyword>
<evidence type="ECO:0000259" key="11">
    <source>
        <dbReference type="PROSITE" id="PS50237"/>
    </source>
</evidence>
<dbReference type="PANTHER" id="PTHR11254">
    <property type="entry name" value="HECT DOMAIN UBIQUITIN-PROTEIN LIGASE"/>
    <property type="match status" value="1"/>
</dbReference>
<dbReference type="Proteomes" id="UP000019132">
    <property type="component" value="Unassembled WGS sequence"/>
</dbReference>
<dbReference type="Gene3D" id="3.30.2160.10">
    <property type="entry name" value="Hect, E3 ligase catalytic domain"/>
    <property type="match status" value="1"/>
</dbReference>
<dbReference type="HOGENOM" id="CLU_002173_10_0_1"/>
<keyword evidence="10" id="KW-0812">Transmembrane</keyword>
<dbReference type="SUPFAM" id="SSF56204">
    <property type="entry name" value="Hect, E3 ligase catalytic domain"/>
    <property type="match status" value="1"/>
</dbReference>
<keyword evidence="7 9" id="KW-0833">Ubl conjugation pathway</keyword>
<evidence type="ECO:0000256" key="3">
    <source>
        <dbReference type="ARBA" id="ARBA00012485"/>
    </source>
</evidence>
<reference evidence="13" key="2">
    <citation type="submission" date="2010-04" db="EMBL/GenBank/DDBJ databases">
        <authorList>
            <person name="Buell R."/>
            <person name="Hamilton J."/>
            <person name="Hostetler J."/>
        </authorList>
    </citation>
    <scope>NUCLEOTIDE SEQUENCE [LARGE SCALE GENOMIC DNA]</scope>
    <source>
        <strain evidence="13">DAOM:BR144</strain>
    </source>
</reference>
<evidence type="ECO:0000256" key="1">
    <source>
        <dbReference type="ARBA" id="ARBA00000885"/>
    </source>
</evidence>
<keyword evidence="5" id="KW-0479">Metal-binding</keyword>
<dbReference type="PROSITE" id="PS50237">
    <property type="entry name" value="HECT"/>
    <property type="match status" value="1"/>
</dbReference>
<feature type="domain" description="HECT" evidence="11">
    <location>
        <begin position="252"/>
        <end position="589"/>
    </location>
</feature>
<dbReference type="GO" id="GO:0008270">
    <property type="term" value="F:zinc ion binding"/>
    <property type="evidence" value="ECO:0007669"/>
    <property type="project" value="UniProtKB-KW"/>
</dbReference>
<protein>
    <recommendedName>
        <fullName evidence="3">HECT-type E3 ubiquitin transferase</fullName>
        <ecNumber evidence="3">2.3.2.26</ecNumber>
    </recommendedName>
</protein>
<evidence type="ECO:0000256" key="6">
    <source>
        <dbReference type="ARBA" id="ARBA00022771"/>
    </source>
</evidence>
<dbReference type="Gene3D" id="3.30.2410.10">
    <property type="entry name" value="Hect, E3 ligase catalytic domain"/>
    <property type="match status" value="1"/>
</dbReference>
<accession>K3X450</accession>
<dbReference type="InterPro" id="IPR050409">
    <property type="entry name" value="E3_ubiq-protein_ligase"/>
</dbReference>
<reference evidence="13" key="1">
    <citation type="journal article" date="2010" name="Genome Biol.">
        <title>Genome sequence of the necrotrophic plant pathogen Pythium ultimum reveals original pathogenicity mechanisms and effector repertoire.</title>
        <authorList>
            <person name="Levesque C.A."/>
            <person name="Brouwer H."/>
            <person name="Cano L."/>
            <person name="Hamilton J.P."/>
            <person name="Holt C."/>
            <person name="Huitema E."/>
            <person name="Raffaele S."/>
            <person name="Robideau G.P."/>
            <person name="Thines M."/>
            <person name="Win J."/>
            <person name="Zerillo M.M."/>
            <person name="Beakes G.W."/>
            <person name="Boore J.L."/>
            <person name="Busam D."/>
            <person name="Dumas B."/>
            <person name="Ferriera S."/>
            <person name="Fuerstenberg S.I."/>
            <person name="Gachon C.M."/>
            <person name="Gaulin E."/>
            <person name="Govers F."/>
            <person name="Grenville-Briggs L."/>
            <person name="Horner N."/>
            <person name="Hostetler J."/>
            <person name="Jiang R.H."/>
            <person name="Johnson J."/>
            <person name="Krajaejun T."/>
            <person name="Lin H."/>
            <person name="Meijer H.J."/>
            <person name="Moore B."/>
            <person name="Morris P."/>
            <person name="Phuntmart V."/>
            <person name="Puiu D."/>
            <person name="Shetty J."/>
            <person name="Stajich J.E."/>
            <person name="Tripathy S."/>
            <person name="Wawra S."/>
            <person name="van West P."/>
            <person name="Whitty B.R."/>
            <person name="Coutinho P.M."/>
            <person name="Henrissat B."/>
            <person name="Martin F."/>
            <person name="Thomas P.D."/>
            <person name="Tyler B.M."/>
            <person name="De Vries R.P."/>
            <person name="Kamoun S."/>
            <person name="Yandell M."/>
            <person name="Tisserat N."/>
            <person name="Buell C.R."/>
        </authorList>
    </citation>
    <scope>NUCLEOTIDE SEQUENCE</scope>
    <source>
        <strain evidence="13">DAOM:BR144</strain>
    </source>
</reference>
<keyword evidence="8" id="KW-0862">Zinc</keyword>
<dbReference type="InterPro" id="IPR035983">
    <property type="entry name" value="Hect_E3_ubiquitin_ligase"/>
</dbReference>
<dbReference type="GO" id="GO:0061630">
    <property type="term" value="F:ubiquitin protein ligase activity"/>
    <property type="evidence" value="ECO:0007669"/>
    <property type="project" value="UniProtKB-EC"/>
</dbReference>
<dbReference type="InParanoid" id="K3X450"/>
<keyword evidence="6" id="KW-0863">Zinc-finger</keyword>
<keyword evidence="13" id="KW-1185">Reference proteome</keyword>
<dbReference type="VEuPathDB" id="FungiDB:PYU1_G011973"/>
<dbReference type="PANTHER" id="PTHR11254:SF440">
    <property type="entry name" value="E3 UBIQUITIN-PROTEIN LIGASE NEDD-4"/>
    <property type="match status" value="1"/>
</dbReference>
<dbReference type="eggNOG" id="KOG0939">
    <property type="taxonomic scope" value="Eukaryota"/>
</dbReference>
<dbReference type="Gene3D" id="3.90.1750.10">
    <property type="entry name" value="Hect, E3 ligase catalytic domains"/>
    <property type="match status" value="1"/>
</dbReference>
<evidence type="ECO:0000313" key="13">
    <source>
        <dbReference type="Proteomes" id="UP000019132"/>
    </source>
</evidence>
<dbReference type="Pfam" id="PF00632">
    <property type="entry name" value="HECT"/>
    <property type="match status" value="1"/>
</dbReference>
<proteinExistence type="predicted"/>
<feature type="transmembrane region" description="Helical" evidence="10">
    <location>
        <begin position="5"/>
        <end position="23"/>
    </location>
</feature>
<evidence type="ECO:0000256" key="2">
    <source>
        <dbReference type="ARBA" id="ARBA00004906"/>
    </source>
</evidence>
<comment type="pathway">
    <text evidence="2">Protein modification; protein ubiquitination.</text>
</comment>
<dbReference type="SMART" id="SM00547">
    <property type="entry name" value="ZnF_RBZ"/>
    <property type="match status" value="1"/>
</dbReference>
<evidence type="ECO:0000256" key="9">
    <source>
        <dbReference type="PROSITE-ProRule" id="PRU00104"/>
    </source>
</evidence>
<dbReference type="GO" id="GO:0006511">
    <property type="term" value="P:ubiquitin-dependent protein catabolic process"/>
    <property type="evidence" value="ECO:0007669"/>
    <property type="project" value="TreeGrafter"/>
</dbReference>
<dbReference type="InterPro" id="IPR001876">
    <property type="entry name" value="Znf_RanBP2"/>
</dbReference>
<evidence type="ECO:0000256" key="8">
    <source>
        <dbReference type="ARBA" id="ARBA00022833"/>
    </source>
</evidence>
<evidence type="ECO:0000313" key="12">
    <source>
        <dbReference type="EnsemblProtists" id="PYU1_T011999"/>
    </source>
</evidence>
<comment type="catalytic activity">
    <reaction evidence="1">
        <text>S-ubiquitinyl-[E2 ubiquitin-conjugating enzyme]-L-cysteine + [acceptor protein]-L-lysine = [E2 ubiquitin-conjugating enzyme]-L-cysteine + N(6)-ubiquitinyl-[acceptor protein]-L-lysine.</text>
        <dbReference type="EC" id="2.3.2.26"/>
    </reaction>
</comment>
<dbReference type="AlphaFoldDB" id="K3X450"/>
<evidence type="ECO:0000256" key="10">
    <source>
        <dbReference type="SAM" id="Phobius"/>
    </source>
</evidence>
<dbReference type="InterPro" id="IPR000569">
    <property type="entry name" value="HECT_dom"/>
</dbReference>
<dbReference type="STRING" id="431595.K3X450"/>
<dbReference type="EC" id="2.3.2.26" evidence="3"/>
<evidence type="ECO:0000256" key="5">
    <source>
        <dbReference type="ARBA" id="ARBA00022723"/>
    </source>
</evidence>
<name>K3X450_GLOUD</name>